<dbReference type="GO" id="GO:0042255">
    <property type="term" value="P:ribosome assembly"/>
    <property type="evidence" value="ECO:0007669"/>
    <property type="project" value="InterPro"/>
</dbReference>
<name>A0A922ICT8_DERFA</name>
<dbReference type="Gene3D" id="2.30.130.10">
    <property type="entry name" value="PUA domain"/>
    <property type="match status" value="1"/>
</dbReference>
<dbReference type="CDD" id="cd21151">
    <property type="entry name" value="PUA_Nip7-like"/>
    <property type="match status" value="1"/>
</dbReference>
<dbReference type="SMART" id="SM00359">
    <property type="entry name" value="PUA"/>
    <property type="match status" value="1"/>
</dbReference>
<dbReference type="FunFam" id="2.30.130.10:FF:000002">
    <property type="entry name" value="60S ribosome subunit biogenesis protein NIP7 homolog"/>
    <property type="match status" value="1"/>
</dbReference>
<comment type="subcellular location">
    <subcellularLocation>
        <location evidence="2">Nucleus</location>
        <location evidence="2">Nucleolus</location>
    </subcellularLocation>
</comment>
<sequence length="180" mass="20676">MRPLTEEETRLVFEKLSKYIGENVKCLLDRPEGIYSFRLQKERIFYASERMIKLAATIARENLISFGTCIGKFTKTRKFRLNITALEFLAPYAKYKVWLKPNAEQQFLYGNHILKSGLSRISDNTEQYQGVIIYSMNDLPLGFGVAAKCSADIRVADPMAIVVFHQADTGEYLRNEDFLA</sequence>
<comment type="similarity">
    <text evidence="3 8">Belongs to the NIP7 family.</text>
</comment>
<comment type="caution">
    <text evidence="11">The sequence shown here is derived from an EMBL/GenBank/DDBJ whole genome shotgun (WGS) entry which is preliminary data.</text>
</comment>
<feature type="domain" description="PUA" evidence="9">
    <location>
        <begin position="95"/>
        <end position="170"/>
    </location>
</feature>
<dbReference type="InterPro" id="IPR036974">
    <property type="entry name" value="PUA_sf"/>
</dbReference>
<dbReference type="Proteomes" id="UP000790347">
    <property type="component" value="Unassembled WGS sequence"/>
</dbReference>
<keyword evidence="7 8" id="KW-0539">Nucleus</keyword>
<dbReference type="GO" id="GO:0003723">
    <property type="term" value="F:RNA binding"/>
    <property type="evidence" value="ECO:0007669"/>
    <property type="project" value="UniProtKB-KW"/>
</dbReference>
<evidence type="ECO:0000256" key="5">
    <source>
        <dbReference type="ARBA" id="ARBA00022517"/>
    </source>
</evidence>
<dbReference type="PROSITE" id="PS50890">
    <property type="entry name" value="PUA"/>
    <property type="match status" value="1"/>
</dbReference>
<dbReference type="InterPro" id="IPR055359">
    <property type="entry name" value="Nip7_N_euk"/>
</dbReference>
<evidence type="ECO:0000256" key="4">
    <source>
        <dbReference type="ARBA" id="ARBA00018162"/>
    </source>
</evidence>
<dbReference type="PIRSF" id="PIRSF017190">
    <property type="entry name" value="Rbsml_synth_fac_NIP7"/>
    <property type="match status" value="1"/>
</dbReference>
<dbReference type="InterPro" id="IPR016686">
    <property type="entry name" value="Ribosomal_synth_fac_NIP7"/>
</dbReference>
<reference evidence="11" key="4">
    <citation type="journal article" date="2022" name="Res Sq">
        <title>Comparative Genomics Reveals Insights into the Divergent Evolution of Astigmatic Mites and Household Pest Adaptations.</title>
        <authorList>
            <person name="Xiong Q."/>
            <person name="Wan A.T.-Y."/>
            <person name="Liu X.-Y."/>
            <person name="Fung C.S.-H."/>
            <person name="Xiao X."/>
            <person name="Malainual N."/>
            <person name="Hou J."/>
            <person name="Wang L."/>
            <person name="Wang M."/>
            <person name="Yang K."/>
            <person name="Cui Y."/>
            <person name="Leung E."/>
            <person name="Nong W."/>
            <person name="Shin S.-K."/>
            <person name="Au S."/>
            <person name="Jeong K.Y."/>
            <person name="Chew F.T."/>
            <person name="Hui J."/>
            <person name="Leung T.F."/>
            <person name="Tungtrongchitr A."/>
            <person name="Zhong N."/>
            <person name="Liu Z."/>
            <person name="Tsui S."/>
        </authorList>
    </citation>
    <scope>NUCLEOTIDE SEQUENCE</scope>
    <source>
        <strain evidence="11">Derf</strain>
        <tissue evidence="11">Whole organism</tissue>
    </source>
</reference>
<evidence type="ECO:0000259" key="9">
    <source>
        <dbReference type="SMART" id="SM00359"/>
    </source>
</evidence>
<reference evidence="10" key="3">
    <citation type="journal article" date="2021" name="World Allergy Organ. J.">
        <title>Chromosome-level assembly of Dermatophagoides farinae genome and transcriptome reveals two novel allergens Der f 37 and Der f 39.</title>
        <authorList>
            <person name="Chen J."/>
            <person name="Cai Z."/>
            <person name="Fan D."/>
            <person name="Hu J."/>
            <person name="Hou Y."/>
            <person name="He Y."/>
            <person name="Zhang Z."/>
            <person name="Zhao Z."/>
            <person name="Gao P."/>
            <person name="Hu W."/>
            <person name="Sun J."/>
            <person name="Li J."/>
            <person name="Ji K."/>
        </authorList>
    </citation>
    <scope>NUCLEOTIDE SEQUENCE</scope>
    <source>
        <strain evidence="10">JKM2019</strain>
    </source>
</reference>
<dbReference type="Pfam" id="PF17833">
    <property type="entry name" value="pre-PUA_NIP7"/>
    <property type="match status" value="1"/>
</dbReference>
<dbReference type="Pfam" id="PF03657">
    <property type="entry name" value="UPF0113"/>
    <property type="match status" value="1"/>
</dbReference>
<dbReference type="GO" id="GO:0005730">
    <property type="term" value="C:nucleolus"/>
    <property type="evidence" value="ECO:0007669"/>
    <property type="project" value="UniProtKB-SubCell"/>
</dbReference>
<reference evidence="10" key="2">
    <citation type="submission" date="2020-06" db="EMBL/GenBank/DDBJ databases">
        <authorList>
            <person name="Ji K."/>
            <person name="Li J."/>
        </authorList>
    </citation>
    <scope>NUCLEOTIDE SEQUENCE</scope>
    <source>
        <strain evidence="10">JKM2019</strain>
        <tissue evidence="10">Whole body</tissue>
    </source>
</reference>
<evidence type="ECO:0000256" key="6">
    <source>
        <dbReference type="ARBA" id="ARBA00022884"/>
    </source>
</evidence>
<protein>
    <recommendedName>
        <fullName evidence="4 8">60S ribosome subunit biogenesis protein NIP7 homolog</fullName>
    </recommendedName>
</protein>
<evidence type="ECO:0000313" key="10">
    <source>
        <dbReference type="EMBL" id="KAH7636505.1"/>
    </source>
</evidence>
<dbReference type="CDD" id="cd21146">
    <property type="entry name" value="Nip7_N_euk"/>
    <property type="match status" value="1"/>
</dbReference>
<accession>A0A922ICT8</accession>
<evidence type="ECO:0000313" key="12">
    <source>
        <dbReference type="Proteomes" id="UP000790347"/>
    </source>
</evidence>
<dbReference type="PANTHER" id="PTHR23415">
    <property type="entry name" value="CYCLIN-DEPENDENT KINASES REGULATORY SUBUNIT/60S RIBOSOME SUBUNIT BIOGENESIS PROTEIN NIP7"/>
    <property type="match status" value="1"/>
</dbReference>
<dbReference type="OrthoDB" id="27490at2759"/>
<keyword evidence="12" id="KW-1185">Reference proteome</keyword>
<evidence type="ECO:0000256" key="8">
    <source>
        <dbReference type="PIRNR" id="PIRNR017190"/>
    </source>
</evidence>
<dbReference type="InterPro" id="IPR005155">
    <property type="entry name" value="UPF0113_PUA"/>
</dbReference>
<gene>
    <name evidence="11" type="primary">NIP7</name>
    <name evidence="11" type="ORF">DERF_001721</name>
    <name evidence="10" type="ORF">HUG17_10475</name>
</gene>
<dbReference type="InterPro" id="IPR015947">
    <property type="entry name" value="PUA-like_sf"/>
</dbReference>
<evidence type="ECO:0000256" key="1">
    <source>
        <dbReference type="ARBA" id="ARBA00004087"/>
    </source>
</evidence>
<reference evidence="11" key="1">
    <citation type="submission" date="2013-05" db="EMBL/GenBank/DDBJ databases">
        <authorList>
            <person name="Yim A.K.Y."/>
            <person name="Chan T.F."/>
            <person name="Ji K.M."/>
            <person name="Liu X.Y."/>
            <person name="Zhou J.W."/>
            <person name="Li R.Q."/>
            <person name="Yang K.Y."/>
            <person name="Li J."/>
            <person name="Li M."/>
            <person name="Law P.T.W."/>
            <person name="Wu Y.L."/>
            <person name="Cai Z.L."/>
            <person name="Qin H."/>
            <person name="Bao Y."/>
            <person name="Leung R.K.K."/>
            <person name="Ng P.K.S."/>
            <person name="Zou J."/>
            <person name="Zhong X.J."/>
            <person name="Ran P.X."/>
            <person name="Zhong N.S."/>
            <person name="Liu Z.G."/>
            <person name="Tsui S.K.W."/>
        </authorList>
    </citation>
    <scope>NUCLEOTIDE SEQUENCE</scope>
    <source>
        <strain evidence="11">Derf</strain>
        <tissue evidence="11">Whole organism</tissue>
    </source>
</reference>
<proteinExistence type="inferred from homology"/>
<dbReference type="Gene3D" id="3.10.450.220">
    <property type="match status" value="1"/>
</dbReference>
<organism evidence="11 12">
    <name type="scientific">Dermatophagoides farinae</name>
    <name type="common">American house dust mite</name>
    <dbReference type="NCBI Taxonomy" id="6954"/>
    <lineage>
        <taxon>Eukaryota</taxon>
        <taxon>Metazoa</taxon>
        <taxon>Ecdysozoa</taxon>
        <taxon>Arthropoda</taxon>
        <taxon>Chelicerata</taxon>
        <taxon>Arachnida</taxon>
        <taxon>Acari</taxon>
        <taxon>Acariformes</taxon>
        <taxon>Sarcoptiformes</taxon>
        <taxon>Astigmata</taxon>
        <taxon>Psoroptidia</taxon>
        <taxon>Analgoidea</taxon>
        <taxon>Pyroglyphidae</taxon>
        <taxon>Dermatophagoidinae</taxon>
        <taxon>Dermatophagoides</taxon>
    </lineage>
</organism>
<comment type="function">
    <text evidence="1 8">Required for proper 34S pre-rRNA processing and 60S ribosome subunit assembly.</text>
</comment>
<dbReference type="EMBL" id="SDOV01000010">
    <property type="protein sequence ID" value="KAH7636505.1"/>
    <property type="molecule type" value="Genomic_DNA"/>
</dbReference>
<dbReference type="SUPFAM" id="SSF88697">
    <property type="entry name" value="PUA domain-like"/>
    <property type="match status" value="1"/>
</dbReference>
<dbReference type="FunFam" id="3.10.450.220:FF:000001">
    <property type="entry name" value="60S ribosome subunit biogenesis protein NIP7 homolog"/>
    <property type="match status" value="1"/>
</dbReference>
<evidence type="ECO:0000313" key="11">
    <source>
        <dbReference type="EMBL" id="KAH9527715.1"/>
    </source>
</evidence>
<keyword evidence="6 8" id="KW-0694">RNA-binding</keyword>
<dbReference type="EMBL" id="ASGP02000001">
    <property type="protein sequence ID" value="KAH9527715.1"/>
    <property type="molecule type" value="Genomic_DNA"/>
</dbReference>
<dbReference type="Proteomes" id="UP000828236">
    <property type="component" value="Unassembled WGS sequence"/>
</dbReference>
<evidence type="ECO:0000256" key="2">
    <source>
        <dbReference type="ARBA" id="ARBA00004604"/>
    </source>
</evidence>
<dbReference type="AlphaFoldDB" id="A0A922ICT8"/>
<keyword evidence="5 8" id="KW-0690">Ribosome biogenesis</keyword>
<dbReference type="InterPro" id="IPR040598">
    <property type="entry name" value="NIP7_N"/>
</dbReference>
<dbReference type="SUPFAM" id="SSF88802">
    <property type="entry name" value="Pre-PUA domain"/>
    <property type="match status" value="1"/>
</dbReference>
<dbReference type="InterPro" id="IPR002478">
    <property type="entry name" value="PUA"/>
</dbReference>
<comment type="subunit">
    <text evidence="8">Interacts with pre-ribosome complex.</text>
</comment>
<evidence type="ECO:0000256" key="3">
    <source>
        <dbReference type="ARBA" id="ARBA00009895"/>
    </source>
</evidence>
<evidence type="ECO:0000256" key="7">
    <source>
        <dbReference type="ARBA" id="ARBA00023242"/>
    </source>
</evidence>